<organism evidence="1 2">
    <name type="scientific">Nocardioides zeae</name>
    <dbReference type="NCBI Taxonomy" id="1457234"/>
    <lineage>
        <taxon>Bacteria</taxon>
        <taxon>Bacillati</taxon>
        <taxon>Actinomycetota</taxon>
        <taxon>Actinomycetes</taxon>
        <taxon>Propionibacteriales</taxon>
        <taxon>Nocardioidaceae</taxon>
        <taxon>Nocardioides</taxon>
    </lineage>
</organism>
<sequence length="158" mass="16740">MSRPEEPGPGLGTGKALANGAGSLVIAGAMVALAVGNPDARLFAIATAVVAVLVGAGFVFAAVVIRHAHRHPDSAASRRVAEAERLTPPRPTGRTRARDLALLGVLVVLMVVTRLEAVPEAVRLVLVVPMLALVVVVAVTVIRRVRFEHRWRRDRMAD</sequence>
<reference evidence="1" key="1">
    <citation type="submission" date="2023-08" db="EMBL/GenBank/DDBJ databases">
        <title>Functional and genomic diversity of the sorghum phyllosphere microbiome.</title>
        <authorList>
            <person name="Shade A."/>
        </authorList>
    </citation>
    <scope>NUCLEOTIDE SEQUENCE</scope>
    <source>
        <strain evidence="1">SORGH_AS_0885</strain>
    </source>
</reference>
<evidence type="ECO:0000313" key="2">
    <source>
        <dbReference type="Proteomes" id="UP001261666"/>
    </source>
</evidence>
<comment type="caution">
    <text evidence="1">The sequence shown here is derived from an EMBL/GenBank/DDBJ whole genome shotgun (WGS) entry which is preliminary data.</text>
</comment>
<proteinExistence type="predicted"/>
<accession>A0ACC6IN60</accession>
<dbReference type="EMBL" id="JAVIZJ010000018">
    <property type="protein sequence ID" value="MDR6212124.1"/>
    <property type="molecule type" value="Genomic_DNA"/>
</dbReference>
<evidence type="ECO:0000313" key="1">
    <source>
        <dbReference type="EMBL" id="MDR6212124.1"/>
    </source>
</evidence>
<name>A0ACC6IN60_9ACTN</name>
<gene>
    <name evidence="1" type="ORF">QE364_003855</name>
</gene>
<dbReference type="Proteomes" id="UP001261666">
    <property type="component" value="Unassembled WGS sequence"/>
</dbReference>
<protein>
    <submittedName>
        <fullName evidence="1">Uncharacterized protein</fullName>
    </submittedName>
</protein>
<keyword evidence="2" id="KW-1185">Reference proteome</keyword>